<dbReference type="Pfam" id="PF22768">
    <property type="entry name" value="SPP1_Dit"/>
    <property type="match status" value="1"/>
</dbReference>
<proteinExistence type="predicted"/>
<dbReference type="Proteomes" id="UP001291930">
    <property type="component" value="Unassembled WGS sequence"/>
</dbReference>
<name>A0ABU5JSI1_9BACI</name>
<feature type="domain" description="Siphovirus-type tail component C-terminal" evidence="2">
    <location>
        <begin position="185"/>
        <end position="268"/>
    </location>
</feature>
<evidence type="ECO:0000259" key="1">
    <source>
        <dbReference type="Pfam" id="PF05709"/>
    </source>
</evidence>
<dbReference type="InterPro" id="IPR008841">
    <property type="entry name" value="Siphovirus-type_tail_N"/>
</dbReference>
<sequence length="275" mass="31924">MITLDDKYRFEDFGFICEPGNEDPLTPVFDRKTYTIPGRPGVIPFGTEIKEKQFSFPLRIIERFYTEMQRKFRAFAAFFFDQYGQPRKVKMVLDYDSDKYYFVELAQQLLPERLPEDGTLVLSLVAYDSYAFSTADAYDPIEKQIYDTGLKYDSGLIYPNTPAFQWIYEVHYSGIENHSHLEVPLKIVVKGRCKNPKITNLATGKWVQINETFTDADQLIIDAKAWTVVKNRTVNLLTKYKGDFIRLTGGNNGLMFESETEPNAQVSFEWSHLFL</sequence>
<keyword evidence="4" id="KW-1185">Reference proteome</keyword>
<protein>
    <submittedName>
        <fullName evidence="3">Phage tail family protein</fullName>
    </submittedName>
</protein>
<evidence type="ECO:0000313" key="3">
    <source>
        <dbReference type="EMBL" id="MDZ5606354.1"/>
    </source>
</evidence>
<dbReference type="EMBL" id="JAXOVW010000005">
    <property type="protein sequence ID" value="MDZ5606354.1"/>
    <property type="molecule type" value="Genomic_DNA"/>
</dbReference>
<dbReference type="Gene3D" id="2.60.120.860">
    <property type="match status" value="1"/>
</dbReference>
<organism evidence="3 4">
    <name type="scientific">Bacillus bingmayongensis</name>
    <dbReference type="NCBI Taxonomy" id="1150157"/>
    <lineage>
        <taxon>Bacteria</taxon>
        <taxon>Bacillati</taxon>
        <taxon>Bacillota</taxon>
        <taxon>Bacilli</taxon>
        <taxon>Bacillales</taxon>
        <taxon>Bacillaceae</taxon>
        <taxon>Bacillus</taxon>
    </lineage>
</organism>
<gene>
    <name evidence="3" type="ORF">U2I54_04345</name>
</gene>
<evidence type="ECO:0000313" key="4">
    <source>
        <dbReference type="Proteomes" id="UP001291930"/>
    </source>
</evidence>
<dbReference type="InterPro" id="IPR054738">
    <property type="entry name" value="Siphovirus-type_tail_C"/>
</dbReference>
<dbReference type="Gene3D" id="2.40.30.200">
    <property type="match status" value="1"/>
</dbReference>
<accession>A0ABU5JSI1</accession>
<feature type="domain" description="Siphovirus-type tail component RIFT-related" evidence="1">
    <location>
        <begin position="16"/>
        <end position="116"/>
    </location>
</feature>
<evidence type="ECO:0000259" key="2">
    <source>
        <dbReference type="Pfam" id="PF22768"/>
    </source>
</evidence>
<reference evidence="4" key="1">
    <citation type="submission" date="2023-11" db="EMBL/GenBank/DDBJ databases">
        <title>Genome Sequence of Bacillus pseudomycoides stain BUPM19.</title>
        <authorList>
            <person name="Farhat A."/>
        </authorList>
    </citation>
    <scope>NUCLEOTIDE SEQUENCE [LARGE SCALE GENOMIC DNA]</scope>
    <source>
        <strain evidence="4">BUPM19</strain>
    </source>
</reference>
<dbReference type="Pfam" id="PF05709">
    <property type="entry name" value="Sipho_tail"/>
    <property type="match status" value="1"/>
</dbReference>
<comment type="caution">
    <text evidence="3">The sequence shown here is derived from an EMBL/GenBank/DDBJ whole genome shotgun (WGS) entry which is preliminary data.</text>
</comment>
<dbReference type="RefSeq" id="WP_374216908.1">
    <property type="nucleotide sequence ID" value="NZ_JAXOVW010000005.1"/>
</dbReference>